<name>A0A6C0BVM6_9ZZZZ</name>
<proteinExistence type="predicted"/>
<accession>A0A6C0BVM6</accession>
<dbReference type="AlphaFoldDB" id="A0A6C0BVM6"/>
<protein>
    <submittedName>
        <fullName evidence="1">Uncharacterized protein</fullName>
    </submittedName>
</protein>
<sequence>MFENLDRGFKSKGVIGTCFVGAGIFLYKNHPKYFDVPQDWSYFNKSIWPWTAPVPAADASAADASAADASAADDETTN</sequence>
<dbReference type="EMBL" id="MN739271">
    <property type="protein sequence ID" value="QHS96485.1"/>
    <property type="molecule type" value="Genomic_DNA"/>
</dbReference>
<reference evidence="1" key="1">
    <citation type="journal article" date="2020" name="Nature">
        <title>Giant virus diversity and host interactions through global metagenomics.</title>
        <authorList>
            <person name="Schulz F."/>
            <person name="Roux S."/>
            <person name="Paez-Espino D."/>
            <person name="Jungbluth S."/>
            <person name="Walsh D.A."/>
            <person name="Denef V.J."/>
            <person name="McMahon K.D."/>
            <person name="Konstantinidis K.T."/>
            <person name="Eloe-Fadrosh E.A."/>
            <person name="Kyrpides N.C."/>
            <person name="Woyke T."/>
        </authorList>
    </citation>
    <scope>NUCLEOTIDE SEQUENCE</scope>
    <source>
        <strain evidence="1">GVMAG-M-3300020166-18</strain>
    </source>
</reference>
<organism evidence="1">
    <name type="scientific">viral metagenome</name>
    <dbReference type="NCBI Taxonomy" id="1070528"/>
    <lineage>
        <taxon>unclassified sequences</taxon>
        <taxon>metagenomes</taxon>
        <taxon>organismal metagenomes</taxon>
    </lineage>
</organism>
<evidence type="ECO:0000313" key="1">
    <source>
        <dbReference type="EMBL" id="QHS96485.1"/>
    </source>
</evidence>